<dbReference type="Proteomes" id="UP001193389">
    <property type="component" value="Chromosome"/>
</dbReference>
<name>A0A5K7SEC4_9BACT</name>
<gene>
    <name evidence="1" type="ORF">AQPE_4017</name>
</gene>
<dbReference type="KEGG" id="anf:AQPE_4017"/>
<evidence type="ECO:0000313" key="2">
    <source>
        <dbReference type="Proteomes" id="UP001193389"/>
    </source>
</evidence>
<organism evidence="1 2">
    <name type="scientific">Aquipluma nitroreducens</name>
    <dbReference type="NCBI Taxonomy" id="2010828"/>
    <lineage>
        <taxon>Bacteria</taxon>
        <taxon>Pseudomonadati</taxon>
        <taxon>Bacteroidota</taxon>
        <taxon>Bacteroidia</taxon>
        <taxon>Marinilabiliales</taxon>
        <taxon>Prolixibacteraceae</taxon>
        <taxon>Aquipluma</taxon>
    </lineage>
</organism>
<evidence type="ECO:0000313" key="1">
    <source>
        <dbReference type="EMBL" id="BBE19829.1"/>
    </source>
</evidence>
<dbReference type="EMBL" id="AP018694">
    <property type="protein sequence ID" value="BBE19829.1"/>
    <property type="molecule type" value="Genomic_DNA"/>
</dbReference>
<protein>
    <submittedName>
        <fullName evidence="1">Uncharacterized protein</fullName>
    </submittedName>
</protein>
<reference evidence="1" key="1">
    <citation type="journal article" date="2020" name="Int. J. Syst. Evol. Microbiol.">
        <title>Aquipluma nitroreducens gen. nov. sp. nov., a novel facultatively anaerobic bacterium isolated from a freshwater lake.</title>
        <authorList>
            <person name="Watanabe M."/>
            <person name="Kojima H."/>
            <person name="Fukui M."/>
        </authorList>
    </citation>
    <scope>NUCLEOTIDE SEQUENCE</scope>
    <source>
        <strain evidence="1">MeG22</strain>
    </source>
</reference>
<dbReference type="AlphaFoldDB" id="A0A5K7SEC4"/>
<sequence length="45" mass="4842">MKLVPGLCDLNRAFGKAGAGEMEFGQDIAKCKVRNHSCRGFKSGL</sequence>
<proteinExistence type="predicted"/>
<accession>A0A5K7SEC4</accession>
<keyword evidence="2" id="KW-1185">Reference proteome</keyword>